<evidence type="ECO:0000256" key="1">
    <source>
        <dbReference type="SAM" id="SignalP"/>
    </source>
</evidence>
<keyword evidence="1" id="KW-0732">Signal</keyword>
<sequence length="154" mass="16467">MPTNNRTTYRLIGGLLAASIAATAHAAAPEPNTPLPPPGASGQLLDQGNQIDYQIRNLQKELQKSDLENQLVKAQARPTDAASSLPRVKAIEGFGSHRLATLVYPDNSETLVHAGSALFDQWKVTRIDFGRVVVSRKGHSATLTNMNGVAADTL</sequence>
<protein>
    <recommendedName>
        <fullName evidence="4">Type IV pilus biogenesis protein PilP</fullName>
    </recommendedName>
</protein>
<accession>A0A918P4B0</accession>
<evidence type="ECO:0000313" key="3">
    <source>
        <dbReference type="Proteomes" id="UP000645257"/>
    </source>
</evidence>
<dbReference type="EMBL" id="BMYX01000015">
    <property type="protein sequence ID" value="GGY20822.1"/>
    <property type="molecule type" value="Genomic_DNA"/>
</dbReference>
<gene>
    <name evidence="2" type="ORF">GCM10011289_25570</name>
</gene>
<dbReference type="Proteomes" id="UP000645257">
    <property type="component" value="Unassembled WGS sequence"/>
</dbReference>
<dbReference type="RefSeq" id="WP_189534920.1">
    <property type="nucleotide sequence ID" value="NZ_BMYX01000015.1"/>
</dbReference>
<proteinExistence type="predicted"/>
<dbReference type="NCBIfam" id="TIGR03021">
    <property type="entry name" value="pilP_fam"/>
    <property type="match status" value="1"/>
</dbReference>
<dbReference type="AlphaFoldDB" id="A0A918P4B0"/>
<keyword evidence="3" id="KW-1185">Reference proteome</keyword>
<organism evidence="2 3">
    <name type="scientific">Paludibacterium paludis</name>
    <dbReference type="NCBI Taxonomy" id="1225769"/>
    <lineage>
        <taxon>Bacteria</taxon>
        <taxon>Pseudomonadati</taxon>
        <taxon>Pseudomonadota</taxon>
        <taxon>Betaproteobacteria</taxon>
        <taxon>Neisseriales</taxon>
        <taxon>Chromobacteriaceae</taxon>
        <taxon>Paludibacterium</taxon>
    </lineage>
</organism>
<dbReference type="InterPro" id="IPR022753">
    <property type="entry name" value="T4SS_pilus_biogen_PilP"/>
</dbReference>
<reference evidence="2" key="2">
    <citation type="submission" date="2020-09" db="EMBL/GenBank/DDBJ databases">
        <authorList>
            <person name="Sun Q."/>
            <person name="Kim S."/>
        </authorList>
    </citation>
    <scope>NUCLEOTIDE SEQUENCE</scope>
    <source>
        <strain evidence="2">KCTC 32182</strain>
    </source>
</reference>
<name>A0A918P4B0_9NEIS</name>
<reference evidence="2" key="1">
    <citation type="journal article" date="2014" name="Int. J. Syst. Evol. Microbiol.">
        <title>Complete genome sequence of Corynebacterium casei LMG S-19264T (=DSM 44701T), isolated from a smear-ripened cheese.</title>
        <authorList>
            <consortium name="US DOE Joint Genome Institute (JGI-PGF)"/>
            <person name="Walter F."/>
            <person name="Albersmeier A."/>
            <person name="Kalinowski J."/>
            <person name="Ruckert C."/>
        </authorList>
    </citation>
    <scope>NUCLEOTIDE SEQUENCE</scope>
    <source>
        <strain evidence="2">KCTC 32182</strain>
    </source>
</reference>
<feature type="chain" id="PRO_5038046985" description="Type IV pilus biogenesis protein PilP" evidence="1">
    <location>
        <begin position="27"/>
        <end position="154"/>
    </location>
</feature>
<evidence type="ECO:0000313" key="2">
    <source>
        <dbReference type="EMBL" id="GGY20822.1"/>
    </source>
</evidence>
<feature type="signal peptide" evidence="1">
    <location>
        <begin position="1"/>
        <end position="26"/>
    </location>
</feature>
<comment type="caution">
    <text evidence="2">The sequence shown here is derived from an EMBL/GenBank/DDBJ whole genome shotgun (WGS) entry which is preliminary data.</text>
</comment>
<evidence type="ECO:0008006" key="4">
    <source>
        <dbReference type="Google" id="ProtNLM"/>
    </source>
</evidence>